<evidence type="ECO:0008006" key="4">
    <source>
        <dbReference type="Google" id="ProtNLM"/>
    </source>
</evidence>
<feature type="transmembrane region" description="Helical" evidence="1">
    <location>
        <begin position="41"/>
        <end position="60"/>
    </location>
</feature>
<dbReference type="Gene3D" id="1.20.1280.290">
    <property type="match status" value="1"/>
</dbReference>
<dbReference type="EMBL" id="RRUE01000001">
    <property type="protein sequence ID" value="RRN45519.1"/>
    <property type="molecule type" value="Genomic_DNA"/>
</dbReference>
<reference evidence="2 3" key="1">
    <citation type="submission" date="2018-11" db="EMBL/GenBank/DDBJ databases">
        <title>Genome sequencing of Lautropia sp. KCOM 2505 (= ChDC F240).</title>
        <authorList>
            <person name="Kook J.-K."/>
            <person name="Park S.-N."/>
            <person name="Lim Y.K."/>
        </authorList>
    </citation>
    <scope>NUCLEOTIDE SEQUENCE [LARGE SCALE GENOMIC DNA]</scope>
    <source>
        <strain evidence="2 3">KCOM 2505</strain>
    </source>
</reference>
<gene>
    <name evidence="2" type="ORF">EHV23_04860</name>
</gene>
<evidence type="ECO:0000313" key="3">
    <source>
        <dbReference type="Proteomes" id="UP000270261"/>
    </source>
</evidence>
<keyword evidence="1" id="KW-1133">Transmembrane helix</keyword>
<dbReference type="AlphaFoldDB" id="A0A3R8MUL1"/>
<feature type="transmembrane region" description="Helical" evidence="1">
    <location>
        <begin position="67"/>
        <end position="87"/>
    </location>
</feature>
<dbReference type="RefSeq" id="WP_125094948.1">
    <property type="nucleotide sequence ID" value="NZ_RRUE01000001.1"/>
</dbReference>
<organism evidence="2 3">
    <name type="scientific">Lautropia dentalis</name>
    <dbReference type="NCBI Taxonomy" id="2490857"/>
    <lineage>
        <taxon>Bacteria</taxon>
        <taxon>Pseudomonadati</taxon>
        <taxon>Pseudomonadota</taxon>
        <taxon>Betaproteobacteria</taxon>
        <taxon>Burkholderiales</taxon>
        <taxon>Burkholderiaceae</taxon>
        <taxon>Lautropia</taxon>
    </lineage>
</organism>
<keyword evidence="3" id="KW-1185">Reference proteome</keyword>
<comment type="caution">
    <text evidence="2">The sequence shown here is derived from an EMBL/GenBank/DDBJ whole genome shotgun (WGS) entry which is preliminary data.</text>
</comment>
<feature type="transmembrane region" description="Helical" evidence="1">
    <location>
        <begin position="7"/>
        <end position="26"/>
    </location>
</feature>
<sequence>MKLSQKSANILGTIATIAAICMYVAYLPQIQMNLAGHKGSALQPLVACINGLLWVIYALFKKGRDWPVTISNAPGFILGGITFLTVIL</sequence>
<evidence type="ECO:0000313" key="2">
    <source>
        <dbReference type="EMBL" id="RRN45519.1"/>
    </source>
</evidence>
<dbReference type="InterPro" id="IPR004316">
    <property type="entry name" value="SWEET_rpt"/>
</dbReference>
<dbReference type="Proteomes" id="UP000270261">
    <property type="component" value="Unassembled WGS sequence"/>
</dbReference>
<dbReference type="OrthoDB" id="9794653at2"/>
<name>A0A3R8MUL1_9BURK</name>
<evidence type="ECO:0000256" key="1">
    <source>
        <dbReference type="SAM" id="Phobius"/>
    </source>
</evidence>
<dbReference type="GO" id="GO:0016020">
    <property type="term" value="C:membrane"/>
    <property type="evidence" value="ECO:0007669"/>
    <property type="project" value="InterPro"/>
</dbReference>
<proteinExistence type="predicted"/>
<dbReference type="Pfam" id="PF03083">
    <property type="entry name" value="MtN3_slv"/>
    <property type="match status" value="1"/>
</dbReference>
<keyword evidence="1" id="KW-0812">Transmembrane</keyword>
<protein>
    <recommendedName>
        <fullName evidence="4">Sugar efflux transporter for intercellular exchange</fullName>
    </recommendedName>
</protein>
<keyword evidence="1" id="KW-0472">Membrane</keyword>
<accession>A0A3R8MUL1</accession>